<dbReference type="InterPro" id="IPR059066">
    <property type="entry name" value="Ig_Tag1-like_5th"/>
</dbReference>
<dbReference type="Pfam" id="PF26153">
    <property type="entry name" value="LEA-2L_5"/>
    <property type="match status" value="1"/>
</dbReference>
<name>D5G406_TUBMM</name>
<evidence type="ECO:0000259" key="5">
    <source>
        <dbReference type="Pfam" id="PF26153"/>
    </source>
</evidence>
<evidence type="ECO:0000256" key="1">
    <source>
        <dbReference type="SAM" id="MobiDB-lite"/>
    </source>
</evidence>
<evidence type="ECO:0000256" key="2">
    <source>
        <dbReference type="SAM" id="Phobius"/>
    </source>
</evidence>
<dbReference type="InterPro" id="IPR046368">
    <property type="entry name" value="Tag1"/>
</dbReference>
<dbReference type="Pfam" id="PF26150">
    <property type="entry name" value="LEA-2_4"/>
    <property type="match status" value="1"/>
</dbReference>
<dbReference type="Pfam" id="PF26174">
    <property type="entry name" value="LEA-2_1"/>
    <property type="match status" value="1"/>
</dbReference>
<dbReference type="PANTHER" id="PTHR35895">
    <property type="entry name" value="CHROMOSOME 16, WHOLE GENOME SHOTGUN SEQUENCE"/>
    <property type="match status" value="1"/>
</dbReference>
<dbReference type="EMBL" id="FN429986">
    <property type="protein sequence ID" value="CAZ79249.1"/>
    <property type="molecule type" value="Genomic_DNA"/>
</dbReference>
<gene>
    <name evidence="6" type="ORF">GSTUM_00003894001</name>
</gene>
<protein>
    <submittedName>
        <fullName evidence="6">(Perigord truffle) hypothetical protein</fullName>
    </submittedName>
</protein>
<dbReference type="OMA" id="HYNITKL"/>
<dbReference type="GO" id="GO:0000329">
    <property type="term" value="C:fungal-type vacuole membrane"/>
    <property type="evidence" value="ECO:0007669"/>
    <property type="project" value="InterPro"/>
</dbReference>
<dbReference type="RefSeq" id="XP_002835128.1">
    <property type="nucleotide sequence ID" value="XM_002835082.1"/>
</dbReference>
<feature type="transmembrane region" description="Helical" evidence="2">
    <location>
        <begin position="58"/>
        <end position="78"/>
    </location>
</feature>
<dbReference type="GeneID" id="9182376"/>
<keyword evidence="2" id="KW-1133">Transmembrane helix</keyword>
<evidence type="ECO:0000259" key="4">
    <source>
        <dbReference type="Pfam" id="PF26150"/>
    </source>
</evidence>
<feature type="domain" description="Tag1-like fourth Ig-like" evidence="4">
    <location>
        <begin position="572"/>
        <end position="684"/>
    </location>
</feature>
<dbReference type="PANTHER" id="PTHR35895:SF3">
    <property type="entry name" value="PRE-RRNA PROCESSING PROTEIN"/>
    <property type="match status" value="1"/>
</dbReference>
<keyword evidence="2" id="KW-0812">Transmembrane</keyword>
<feature type="compositionally biased region" description="Polar residues" evidence="1">
    <location>
        <begin position="11"/>
        <end position="28"/>
    </location>
</feature>
<evidence type="ECO:0000313" key="7">
    <source>
        <dbReference type="Proteomes" id="UP000006911"/>
    </source>
</evidence>
<dbReference type="Proteomes" id="UP000006911">
    <property type="component" value="Unassembled WGS sequence"/>
</dbReference>
<dbReference type="eggNOG" id="ENOG502QZVV">
    <property type="taxonomic scope" value="Eukaryota"/>
</dbReference>
<keyword evidence="2" id="KW-0472">Membrane</keyword>
<dbReference type="HOGENOM" id="CLU_006918_0_0_1"/>
<dbReference type="Pfam" id="PF22786">
    <property type="entry name" value="Tag1_C"/>
    <property type="match status" value="1"/>
</dbReference>
<dbReference type="KEGG" id="tml:GSTUM_00003894001"/>
<dbReference type="AlphaFoldDB" id="D5G406"/>
<proteinExistence type="predicted"/>
<feature type="domain" description="Tag1-like fifth Ig-like" evidence="5">
    <location>
        <begin position="712"/>
        <end position="824"/>
    </location>
</feature>
<dbReference type="InterPro" id="IPR059065">
    <property type="entry name" value="Ig_Tag1-like_4th"/>
</dbReference>
<sequence>MFPRNPPTHAPASSTERTSLLSNSSETPPVNYAEDPSRPSNAVATEHSGTPRLIRLDLIVLVFLCVSAISVLLLGFFAPAAAAQYAKEAVVLDITHLSVDSFTDNGVKVRVQASVQMDASRVKGQAVRSLGRTGTWIVNQISIDATNVEVYLPDYDGGLLVTASTPPIVLPVRNGQTTKLDFVSDVKLGSRDTVRSLANDYLVGGLGKIRVLGVADLGLKSGLLHLRTMKISEEMAFEGSRYKLTYGQSELPSLPEFQVNRMDVGEITLPGHKALSVNVSTVLQNPYPLEFDVPPLSFVILLSGCKADDLVNLATAETSHLSVESKTDVGVDVLGIVRNIPEELVTVCPGSHTSPIDIFLGTYLHGKDTTVYIQGSQSPTSNAPSWLLEFLQTITLPAPFPGHSFDSVVKSFSLSGVKFQLPSPNAPKGTPEASLRLSADVLATVRLPQKMTFPLDVSRLKATADATYEGHRFGTLHFPKWIPASSATSNDSKYLYVQAEVRDSLVDIEDYHIFDKIVRKLLSGDGKSIFLGINGSTDVGIGTIIGQFVVRNIPASGEIKIDGLPTTQMPLPKVNEVLIVDTTTQSATLGIGLSLENPTPWEIIVPHMSVHIMYDGFVLGNASIVNGHLMAGINSLSIGATWDPQAHGGHMAEEAGKRLAGKYVSGYNTTITLHPHTNSIPSMPLLSKLLSNFNVTMPTPRLPVPRNGGASDSPPTFIDSANIHLISSTADFLVNNPLRKDEVTVEAINGTAKYRCNELGEIESSKPFAIKPAVEGRTITPRIPVRWKIGGVGYEAMRKALGGRLAVHAEALCLVRVGKLQMEIFYNSTNPIGANIHLR</sequence>
<organism evidence="6 7">
    <name type="scientific">Tuber melanosporum (strain Mel28)</name>
    <name type="common">Perigord black truffle</name>
    <dbReference type="NCBI Taxonomy" id="656061"/>
    <lineage>
        <taxon>Eukaryota</taxon>
        <taxon>Fungi</taxon>
        <taxon>Dikarya</taxon>
        <taxon>Ascomycota</taxon>
        <taxon>Pezizomycotina</taxon>
        <taxon>Pezizomycetes</taxon>
        <taxon>Pezizales</taxon>
        <taxon>Tuberaceae</taxon>
        <taxon>Tuber</taxon>
    </lineage>
</organism>
<keyword evidence="7" id="KW-1185">Reference proteome</keyword>
<evidence type="ECO:0000259" key="3">
    <source>
        <dbReference type="Pfam" id="PF22786"/>
    </source>
</evidence>
<accession>D5G406</accession>
<feature type="domain" description="Tag1 C-terminal" evidence="3">
    <location>
        <begin position="452"/>
        <end position="561"/>
    </location>
</feature>
<dbReference type="InParanoid" id="D5G406"/>
<evidence type="ECO:0000313" key="6">
    <source>
        <dbReference type="EMBL" id="CAZ79249.1"/>
    </source>
</evidence>
<feature type="region of interest" description="Disordered" evidence="1">
    <location>
        <begin position="1"/>
        <end position="45"/>
    </location>
</feature>
<reference evidence="6 7" key="1">
    <citation type="journal article" date="2010" name="Nature">
        <title>Perigord black truffle genome uncovers evolutionary origins and mechanisms of symbiosis.</title>
        <authorList>
            <person name="Martin F."/>
            <person name="Kohler A."/>
            <person name="Murat C."/>
            <person name="Balestrini R."/>
            <person name="Coutinho P.M."/>
            <person name="Jaillon O."/>
            <person name="Montanini B."/>
            <person name="Morin E."/>
            <person name="Noel B."/>
            <person name="Percudani R."/>
            <person name="Porcel B."/>
            <person name="Rubini A."/>
            <person name="Amicucci A."/>
            <person name="Amselem J."/>
            <person name="Anthouard V."/>
            <person name="Arcioni S."/>
            <person name="Artiguenave F."/>
            <person name="Aury J.M."/>
            <person name="Ballario P."/>
            <person name="Bolchi A."/>
            <person name="Brenna A."/>
            <person name="Brun A."/>
            <person name="Buee M."/>
            <person name="Cantarel B."/>
            <person name="Chevalier G."/>
            <person name="Couloux A."/>
            <person name="Da Silva C."/>
            <person name="Denoeud F."/>
            <person name="Duplessis S."/>
            <person name="Ghignone S."/>
            <person name="Hilselberger B."/>
            <person name="Iotti M."/>
            <person name="Marcais B."/>
            <person name="Mello A."/>
            <person name="Miranda M."/>
            <person name="Pacioni G."/>
            <person name="Quesneville H."/>
            <person name="Riccioni C."/>
            <person name="Ruotolo R."/>
            <person name="Splivallo R."/>
            <person name="Stocchi V."/>
            <person name="Tisserant E."/>
            <person name="Viscomi A.R."/>
            <person name="Zambonelli A."/>
            <person name="Zampieri E."/>
            <person name="Henrissat B."/>
            <person name="Lebrun M.H."/>
            <person name="Paolocci F."/>
            <person name="Bonfante P."/>
            <person name="Ottonello S."/>
            <person name="Wincker P."/>
        </authorList>
    </citation>
    <scope>NUCLEOTIDE SEQUENCE [LARGE SCALE GENOMIC DNA]</scope>
    <source>
        <strain evidence="6 7">Mel28</strain>
    </source>
</reference>
<dbReference type="InterPro" id="IPR055011">
    <property type="entry name" value="Tag1_C"/>
</dbReference>